<protein>
    <recommendedName>
        <fullName evidence="2">Alpha-carbonic anhydrase domain-containing protein</fullName>
    </recommendedName>
</protein>
<evidence type="ECO:0000313" key="4">
    <source>
        <dbReference type="Proteomes" id="UP000792457"/>
    </source>
</evidence>
<dbReference type="InterPro" id="IPR001148">
    <property type="entry name" value="CA_dom"/>
</dbReference>
<dbReference type="Proteomes" id="UP000792457">
    <property type="component" value="Unassembled WGS sequence"/>
</dbReference>
<sequence>MDLNMLVSRVQDVCSEKDNCTTIEEQRPLLWAKEAVLANSAKSVSGSGGYYTYLGSLTTPEYNENVTWILFPDPVPVSRRQIAEFRHLMSPKGKVVENYRELQSIADRTIFHAE</sequence>
<dbReference type="Gene3D" id="3.10.200.10">
    <property type="entry name" value="Alpha carbonic anhydrase"/>
    <property type="match status" value="1"/>
</dbReference>
<evidence type="ECO:0000259" key="2">
    <source>
        <dbReference type="PROSITE" id="PS51144"/>
    </source>
</evidence>
<dbReference type="PANTHER" id="PTHR18952:SF124">
    <property type="entry name" value="CARBONIC ANHYDRASE 7"/>
    <property type="match status" value="1"/>
</dbReference>
<evidence type="ECO:0000313" key="3">
    <source>
        <dbReference type="EMBL" id="KAG8236519.1"/>
    </source>
</evidence>
<dbReference type="InterPro" id="IPR023561">
    <property type="entry name" value="Carbonic_anhydrase_a-class"/>
</dbReference>
<gene>
    <name evidence="3" type="ORF">J437_LFUL012805</name>
</gene>
<dbReference type="PANTHER" id="PTHR18952">
    <property type="entry name" value="CARBONIC ANHYDRASE"/>
    <property type="match status" value="1"/>
</dbReference>
<proteinExistence type="inferred from homology"/>
<dbReference type="GO" id="GO:0004089">
    <property type="term" value="F:carbonate dehydratase activity"/>
    <property type="evidence" value="ECO:0007669"/>
    <property type="project" value="InterPro"/>
</dbReference>
<keyword evidence="4" id="KW-1185">Reference proteome</keyword>
<dbReference type="GO" id="GO:0005737">
    <property type="term" value="C:cytoplasm"/>
    <property type="evidence" value="ECO:0007669"/>
    <property type="project" value="TreeGrafter"/>
</dbReference>
<dbReference type="GO" id="GO:0008270">
    <property type="term" value="F:zinc ion binding"/>
    <property type="evidence" value="ECO:0007669"/>
    <property type="project" value="InterPro"/>
</dbReference>
<dbReference type="InterPro" id="IPR036398">
    <property type="entry name" value="CA_dom_sf"/>
</dbReference>
<dbReference type="EMBL" id="KZ309036">
    <property type="protein sequence ID" value="KAG8236519.1"/>
    <property type="molecule type" value="Genomic_DNA"/>
</dbReference>
<organism evidence="3 4">
    <name type="scientific">Ladona fulva</name>
    <name type="common">Scarce chaser dragonfly</name>
    <name type="synonym">Libellula fulva</name>
    <dbReference type="NCBI Taxonomy" id="123851"/>
    <lineage>
        <taxon>Eukaryota</taxon>
        <taxon>Metazoa</taxon>
        <taxon>Ecdysozoa</taxon>
        <taxon>Arthropoda</taxon>
        <taxon>Hexapoda</taxon>
        <taxon>Insecta</taxon>
        <taxon>Pterygota</taxon>
        <taxon>Palaeoptera</taxon>
        <taxon>Odonata</taxon>
        <taxon>Epiprocta</taxon>
        <taxon>Anisoptera</taxon>
        <taxon>Libelluloidea</taxon>
        <taxon>Libellulidae</taxon>
        <taxon>Ladona</taxon>
    </lineage>
</organism>
<dbReference type="SUPFAM" id="SSF51069">
    <property type="entry name" value="Carbonic anhydrase"/>
    <property type="match status" value="1"/>
</dbReference>
<comment type="similarity">
    <text evidence="1">Belongs to the alpha-carbonic anhydrase family.</text>
</comment>
<accession>A0A8K0KLK9</accession>
<dbReference type="AlphaFoldDB" id="A0A8K0KLK9"/>
<dbReference type="PROSITE" id="PS51144">
    <property type="entry name" value="ALPHA_CA_2"/>
    <property type="match status" value="1"/>
</dbReference>
<reference evidence="3" key="1">
    <citation type="submission" date="2013-04" db="EMBL/GenBank/DDBJ databases">
        <authorList>
            <person name="Qu J."/>
            <person name="Murali S.C."/>
            <person name="Bandaranaike D."/>
            <person name="Bellair M."/>
            <person name="Blankenburg K."/>
            <person name="Chao H."/>
            <person name="Dinh H."/>
            <person name="Doddapaneni H."/>
            <person name="Downs B."/>
            <person name="Dugan-Rocha S."/>
            <person name="Elkadiri S."/>
            <person name="Gnanaolivu R.D."/>
            <person name="Hernandez B."/>
            <person name="Javaid M."/>
            <person name="Jayaseelan J.C."/>
            <person name="Lee S."/>
            <person name="Li M."/>
            <person name="Ming W."/>
            <person name="Munidasa M."/>
            <person name="Muniz J."/>
            <person name="Nguyen L."/>
            <person name="Ongeri F."/>
            <person name="Osuji N."/>
            <person name="Pu L.-L."/>
            <person name="Puazo M."/>
            <person name="Qu C."/>
            <person name="Quiroz J."/>
            <person name="Raj R."/>
            <person name="Weissenberger G."/>
            <person name="Xin Y."/>
            <person name="Zou X."/>
            <person name="Han Y."/>
            <person name="Richards S."/>
            <person name="Worley K."/>
            <person name="Muzny D."/>
            <person name="Gibbs R."/>
        </authorList>
    </citation>
    <scope>NUCLEOTIDE SEQUENCE</scope>
    <source>
        <strain evidence="3">Sampled in the wild</strain>
    </source>
</reference>
<name>A0A8K0KLK9_LADFU</name>
<dbReference type="Pfam" id="PF00194">
    <property type="entry name" value="Carb_anhydrase"/>
    <property type="match status" value="1"/>
</dbReference>
<reference evidence="3" key="2">
    <citation type="submission" date="2017-10" db="EMBL/GenBank/DDBJ databases">
        <title>Ladona fulva Genome sequencing and assembly.</title>
        <authorList>
            <person name="Murali S."/>
            <person name="Richards S."/>
            <person name="Bandaranaike D."/>
            <person name="Bellair M."/>
            <person name="Blankenburg K."/>
            <person name="Chao H."/>
            <person name="Dinh H."/>
            <person name="Doddapaneni H."/>
            <person name="Dugan-Rocha S."/>
            <person name="Elkadiri S."/>
            <person name="Gnanaolivu R."/>
            <person name="Hernandez B."/>
            <person name="Skinner E."/>
            <person name="Javaid M."/>
            <person name="Lee S."/>
            <person name="Li M."/>
            <person name="Ming W."/>
            <person name="Munidasa M."/>
            <person name="Muniz J."/>
            <person name="Nguyen L."/>
            <person name="Hughes D."/>
            <person name="Osuji N."/>
            <person name="Pu L.-L."/>
            <person name="Puazo M."/>
            <person name="Qu C."/>
            <person name="Quiroz J."/>
            <person name="Raj R."/>
            <person name="Weissenberger G."/>
            <person name="Xin Y."/>
            <person name="Zou X."/>
            <person name="Han Y."/>
            <person name="Worley K."/>
            <person name="Muzny D."/>
            <person name="Gibbs R."/>
        </authorList>
    </citation>
    <scope>NUCLEOTIDE SEQUENCE</scope>
    <source>
        <strain evidence="3">Sampled in the wild</strain>
    </source>
</reference>
<evidence type="ECO:0000256" key="1">
    <source>
        <dbReference type="ARBA" id="ARBA00010718"/>
    </source>
</evidence>
<dbReference type="OrthoDB" id="429145at2759"/>
<feature type="domain" description="Alpha-carbonic anhydrase" evidence="2">
    <location>
        <begin position="1"/>
        <end position="114"/>
    </location>
</feature>
<comment type="caution">
    <text evidence="3">The sequence shown here is derived from an EMBL/GenBank/DDBJ whole genome shotgun (WGS) entry which is preliminary data.</text>
</comment>